<comment type="similarity">
    <text evidence="2">Belongs to the PBP/GOBP family.</text>
</comment>
<evidence type="ECO:0000256" key="4">
    <source>
        <dbReference type="SAM" id="MobiDB-lite"/>
    </source>
</evidence>
<organism evidence="6">
    <name type="scientific">Lygus lineolaris</name>
    <name type="common">Tarnished plant bug</name>
    <dbReference type="NCBI Taxonomy" id="50650"/>
    <lineage>
        <taxon>Eukaryota</taxon>
        <taxon>Metazoa</taxon>
        <taxon>Ecdysozoa</taxon>
        <taxon>Arthropoda</taxon>
        <taxon>Hexapoda</taxon>
        <taxon>Insecta</taxon>
        <taxon>Pterygota</taxon>
        <taxon>Neoptera</taxon>
        <taxon>Paraneoptera</taxon>
        <taxon>Hemiptera</taxon>
        <taxon>Heteroptera</taxon>
        <taxon>Panheteroptera</taxon>
        <taxon>Cimicomorpha</taxon>
        <taxon>Miridae</taxon>
        <taxon>Mirini</taxon>
        <taxon>Lygus</taxon>
    </lineage>
</organism>
<dbReference type="InterPro" id="IPR052295">
    <property type="entry name" value="Odorant-binding_protein"/>
</dbReference>
<name>W0HGT9_LYGLI</name>
<dbReference type="SUPFAM" id="SSF47565">
    <property type="entry name" value="Insect pheromone/odorant-binding proteins"/>
    <property type="match status" value="1"/>
</dbReference>
<dbReference type="Pfam" id="PF01395">
    <property type="entry name" value="PBP_GOBP"/>
    <property type="match status" value="1"/>
</dbReference>
<evidence type="ECO:0000256" key="5">
    <source>
        <dbReference type="SAM" id="SignalP"/>
    </source>
</evidence>
<keyword evidence="3" id="KW-0964">Secreted</keyword>
<comment type="subcellular location">
    <subcellularLocation>
        <location evidence="1">Secreted</location>
    </subcellularLocation>
</comment>
<accession>W0HGT9</accession>
<feature type="signal peptide" evidence="5">
    <location>
        <begin position="1"/>
        <end position="23"/>
    </location>
</feature>
<dbReference type="PANTHER" id="PTHR21066">
    <property type="entry name" value="ODORANT-BINDING PROTEIN 59A-RELATED"/>
    <property type="match status" value="1"/>
</dbReference>
<dbReference type="EMBL" id="KF240758">
    <property type="protein sequence ID" value="AHF71051.1"/>
    <property type="molecule type" value="mRNA"/>
</dbReference>
<dbReference type="AlphaFoldDB" id="W0HGT9"/>
<dbReference type="InterPro" id="IPR006170">
    <property type="entry name" value="PBP/GOBP"/>
</dbReference>
<dbReference type="GO" id="GO:0005549">
    <property type="term" value="F:odorant binding"/>
    <property type="evidence" value="ECO:0007669"/>
    <property type="project" value="InterPro"/>
</dbReference>
<feature type="chain" id="PRO_5004789912" evidence="5">
    <location>
        <begin position="24"/>
        <end position="242"/>
    </location>
</feature>
<dbReference type="Gene3D" id="1.10.238.270">
    <property type="match status" value="1"/>
</dbReference>
<proteinExistence type="evidence at transcript level"/>
<dbReference type="GO" id="GO:0005576">
    <property type="term" value="C:extracellular region"/>
    <property type="evidence" value="ECO:0007669"/>
    <property type="project" value="UniProtKB-SubCell"/>
</dbReference>
<feature type="region of interest" description="Disordered" evidence="4">
    <location>
        <begin position="65"/>
        <end position="86"/>
    </location>
</feature>
<protein>
    <submittedName>
        <fullName evidence="6">Odorant-binding protein 21</fullName>
    </submittedName>
</protein>
<evidence type="ECO:0000256" key="2">
    <source>
        <dbReference type="ARBA" id="ARBA00008098"/>
    </source>
</evidence>
<dbReference type="InterPro" id="IPR036728">
    <property type="entry name" value="PBP_GOBP_sf"/>
</dbReference>
<sequence>MLTAYMIVATLSVFFFAVALTQGQMDEDPDCRPPHPPGKEAQCCPLPDFVGVVDNFHDVMHKCSDEAGLRKPSGPPGSGTPPTAEEMAAHMSAHECADECLFKNTKYLQSNGELDKDAIKASVTKIFTGDWAALASSAADKCLASAKSEVGASAKCKSGARQMVKCFTRAMFLNCPASSWTESTECAAAKARITKCPNAMVPMIPPYPQPISANSTILDSLFACITDGEYMEFQSISSGRLG</sequence>
<keyword evidence="5" id="KW-0732">Signal</keyword>
<evidence type="ECO:0000256" key="3">
    <source>
        <dbReference type="ARBA" id="ARBA00022525"/>
    </source>
</evidence>
<evidence type="ECO:0000256" key="1">
    <source>
        <dbReference type="ARBA" id="ARBA00004613"/>
    </source>
</evidence>
<evidence type="ECO:0000313" key="6">
    <source>
        <dbReference type="EMBL" id="AHF71051.1"/>
    </source>
</evidence>
<reference evidence="6" key="1">
    <citation type="journal article" date="2014" name="Insect Mol. Biol.">
        <title>Cloning and expression profiling of odorant-binding proteins in the tarnished plant bug, Lygus lineolaris.</title>
        <authorList>
            <person name="Hull J.J."/>
            <person name="Perera O.P."/>
            <person name="Snodgrass G.L."/>
        </authorList>
    </citation>
    <scope>NUCLEOTIDE SEQUENCE</scope>
</reference>